<dbReference type="EMBL" id="MU003696">
    <property type="protein sequence ID" value="KAF2813535.1"/>
    <property type="molecule type" value="Genomic_DNA"/>
</dbReference>
<reference evidence="3" key="2">
    <citation type="submission" date="2020-04" db="EMBL/GenBank/DDBJ databases">
        <authorList>
            <consortium name="NCBI Genome Project"/>
        </authorList>
    </citation>
    <scope>NUCLEOTIDE SEQUENCE</scope>
    <source>
        <strain evidence="3">CBS 304.34</strain>
    </source>
</reference>
<proteinExistence type="predicted"/>
<dbReference type="RefSeq" id="XP_033580499.1">
    <property type="nucleotide sequence ID" value="XM_033719454.1"/>
</dbReference>
<dbReference type="GeneID" id="54460347"/>
<sequence>MDSLLLSPLSLHRHTYLPAPPITQAIKLSSESPRVLTNHPRFPSPQTQPLAACTPTPIRLTRQIPVASRRTTCSRAEGPTGLVEWRCSRRIYGIQTGEWVPHAPVGVVGSLLHACELRDAGGGWERRDAGSRHAAGGAGGGDACMWICECGLRRRGWGDVRR</sequence>
<keyword evidence="2" id="KW-1185">Reference proteome</keyword>
<name>A0A6A6Z024_9PEZI</name>
<dbReference type="AlphaFoldDB" id="A0A6A6Z024"/>
<evidence type="ECO:0000313" key="1">
    <source>
        <dbReference type="EMBL" id="KAF2813535.1"/>
    </source>
</evidence>
<reference evidence="1 3" key="1">
    <citation type="journal article" date="2020" name="Stud. Mycol.">
        <title>101 Dothideomycetes genomes: a test case for predicting lifestyles and emergence of pathogens.</title>
        <authorList>
            <person name="Haridas S."/>
            <person name="Albert R."/>
            <person name="Binder M."/>
            <person name="Bloem J."/>
            <person name="Labutti K."/>
            <person name="Salamov A."/>
            <person name="Andreopoulos B."/>
            <person name="Baker S."/>
            <person name="Barry K."/>
            <person name="Bills G."/>
            <person name="Bluhm B."/>
            <person name="Cannon C."/>
            <person name="Castanera R."/>
            <person name="Culley D."/>
            <person name="Daum C."/>
            <person name="Ezra D."/>
            <person name="Gonzalez J."/>
            <person name="Henrissat B."/>
            <person name="Kuo A."/>
            <person name="Liang C."/>
            <person name="Lipzen A."/>
            <person name="Lutzoni F."/>
            <person name="Magnuson J."/>
            <person name="Mondo S."/>
            <person name="Nolan M."/>
            <person name="Ohm R."/>
            <person name="Pangilinan J."/>
            <person name="Park H.-J."/>
            <person name="Ramirez L."/>
            <person name="Alfaro M."/>
            <person name="Sun H."/>
            <person name="Tritt A."/>
            <person name="Yoshinaga Y."/>
            <person name="Zwiers L.-H."/>
            <person name="Turgeon B."/>
            <person name="Goodwin S."/>
            <person name="Spatafora J."/>
            <person name="Crous P."/>
            <person name="Grigoriev I."/>
        </authorList>
    </citation>
    <scope>NUCLEOTIDE SEQUENCE</scope>
    <source>
        <strain evidence="1 3">CBS 304.34</strain>
    </source>
</reference>
<accession>A0A6A6Z024</accession>
<gene>
    <name evidence="1 3" type="ORF">BDZ99DRAFT_460765</name>
</gene>
<organism evidence="1">
    <name type="scientific">Mytilinidion resinicola</name>
    <dbReference type="NCBI Taxonomy" id="574789"/>
    <lineage>
        <taxon>Eukaryota</taxon>
        <taxon>Fungi</taxon>
        <taxon>Dikarya</taxon>
        <taxon>Ascomycota</taxon>
        <taxon>Pezizomycotina</taxon>
        <taxon>Dothideomycetes</taxon>
        <taxon>Pleosporomycetidae</taxon>
        <taxon>Mytilinidiales</taxon>
        <taxon>Mytilinidiaceae</taxon>
        <taxon>Mytilinidion</taxon>
    </lineage>
</organism>
<evidence type="ECO:0000313" key="3">
    <source>
        <dbReference type="RefSeq" id="XP_033580499.1"/>
    </source>
</evidence>
<reference evidence="3" key="3">
    <citation type="submission" date="2025-04" db="UniProtKB">
        <authorList>
            <consortium name="RefSeq"/>
        </authorList>
    </citation>
    <scope>IDENTIFICATION</scope>
    <source>
        <strain evidence="3">CBS 304.34</strain>
    </source>
</reference>
<evidence type="ECO:0000313" key="2">
    <source>
        <dbReference type="Proteomes" id="UP000504636"/>
    </source>
</evidence>
<protein>
    <submittedName>
        <fullName evidence="1 3">Uncharacterized protein</fullName>
    </submittedName>
</protein>
<dbReference type="Proteomes" id="UP000504636">
    <property type="component" value="Unplaced"/>
</dbReference>